<sequence length="178" mass="20089">MKRIRVCENYNHTIYASYIGYIAQAIINNFVPLLFLTFQNIYEISLDKIGILITINFGVQLFTDILAAKFVDKIGYRISVVAAHIFCVIGLIGFVIFPSLFSNGYIGIILGVICYAIGDGMIEVLISPIVEACPTNGLRLSLNQGSEPPKRWEIWLDHAYLQFSWDVPEYSMQNLAKK</sequence>
<keyword evidence="1" id="KW-1133">Transmembrane helix</keyword>
<evidence type="ECO:0000256" key="1">
    <source>
        <dbReference type="SAM" id="Phobius"/>
    </source>
</evidence>
<dbReference type="AlphaFoldDB" id="A0A3N1XGH1"/>
<dbReference type="Gene3D" id="1.20.1250.20">
    <property type="entry name" value="MFS general substrate transporter like domains"/>
    <property type="match status" value="1"/>
</dbReference>
<keyword evidence="1" id="KW-0472">Membrane</keyword>
<comment type="caution">
    <text evidence="2">The sequence shown here is derived from an EMBL/GenBank/DDBJ whole genome shotgun (WGS) entry which is preliminary data.</text>
</comment>
<accession>A0A3N1XGH1</accession>
<evidence type="ECO:0000313" key="2">
    <source>
        <dbReference type="EMBL" id="ROR25819.1"/>
    </source>
</evidence>
<feature type="transmembrane region" description="Helical" evidence="1">
    <location>
        <begin position="49"/>
        <end position="68"/>
    </location>
</feature>
<evidence type="ECO:0000313" key="3">
    <source>
        <dbReference type="Proteomes" id="UP000273083"/>
    </source>
</evidence>
<dbReference type="InterPro" id="IPR036259">
    <property type="entry name" value="MFS_trans_sf"/>
</dbReference>
<name>A0A3N1XGH1_9FIRM</name>
<proteinExistence type="predicted"/>
<gene>
    <name evidence="2" type="ORF">EDD66_10928</name>
</gene>
<feature type="transmembrane region" description="Helical" evidence="1">
    <location>
        <begin position="104"/>
        <end position="126"/>
    </location>
</feature>
<keyword evidence="3" id="KW-1185">Reference proteome</keyword>
<keyword evidence="1" id="KW-0812">Transmembrane</keyword>
<feature type="transmembrane region" description="Helical" evidence="1">
    <location>
        <begin position="18"/>
        <end position="37"/>
    </location>
</feature>
<dbReference type="Proteomes" id="UP000273083">
    <property type="component" value="Unassembled WGS sequence"/>
</dbReference>
<feature type="transmembrane region" description="Helical" evidence="1">
    <location>
        <begin position="74"/>
        <end position="97"/>
    </location>
</feature>
<protein>
    <recommendedName>
        <fullName evidence="4">MFS transporter</fullName>
    </recommendedName>
</protein>
<reference evidence="2 3" key="1">
    <citation type="submission" date="2018-11" db="EMBL/GenBank/DDBJ databases">
        <title>Genomic Encyclopedia of Type Strains, Phase IV (KMG-IV): sequencing the most valuable type-strain genomes for metagenomic binning, comparative biology and taxonomic classification.</title>
        <authorList>
            <person name="Goeker M."/>
        </authorList>
    </citation>
    <scope>NUCLEOTIDE SEQUENCE [LARGE SCALE GENOMIC DNA]</scope>
    <source>
        <strain evidence="2 3">DSM 26537</strain>
    </source>
</reference>
<evidence type="ECO:0008006" key="4">
    <source>
        <dbReference type="Google" id="ProtNLM"/>
    </source>
</evidence>
<dbReference type="SUPFAM" id="SSF103473">
    <property type="entry name" value="MFS general substrate transporter"/>
    <property type="match status" value="1"/>
</dbReference>
<organism evidence="2 3">
    <name type="scientific">Mobilisporobacter senegalensis</name>
    <dbReference type="NCBI Taxonomy" id="1329262"/>
    <lineage>
        <taxon>Bacteria</taxon>
        <taxon>Bacillati</taxon>
        <taxon>Bacillota</taxon>
        <taxon>Clostridia</taxon>
        <taxon>Lachnospirales</taxon>
        <taxon>Lachnospiraceae</taxon>
        <taxon>Mobilisporobacter</taxon>
    </lineage>
</organism>
<dbReference type="EMBL" id="RJVG01000009">
    <property type="protein sequence ID" value="ROR25819.1"/>
    <property type="molecule type" value="Genomic_DNA"/>
</dbReference>